<keyword evidence="14" id="KW-1185">Reference proteome</keyword>
<dbReference type="InterPro" id="IPR036291">
    <property type="entry name" value="NAD(P)-bd_dom_sf"/>
</dbReference>
<dbReference type="InterPro" id="IPR050838">
    <property type="entry name" value="Ketopantoate_reductase"/>
</dbReference>
<proteinExistence type="inferred from homology"/>
<gene>
    <name evidence="13" type="ORF">B5J99_08160</name>
</gene>
<keyword evidence="6 10" id="KW-0521">NADP</keyword>
<dbReference type="Pfam" id="PF02558">
    <property type="entry name" value="ApbA"/>
    <property type="match status" value="1"/>
</dbReference>
<evidence type="ECO:0000256" key="1">
    <source>
        <dbReference type="ARBA" id="ARBA00004994"/>
    </source>
</evidence>
<dbReference type="PANTHER" id="PTHR43765:SF2">
    <property type="entry name" value="2-DEHYDROPANTOATE 2-REDUCTASE"/>
    <property type="match status" value="1"/>
</dbReference>
<dbReference type="Proteomes" id="UP000258016">
    <property type="component" value="Chromosome"/>
</dbReference>
<evidence type="ECO:0000256" key="3">
    <source>
        <dbReference type="ARBA" id="ARBA00013014"/>
    </source>
</evidence>
<comment type="function">
    <text evidence="10">Catalyzes the NADPH-dependent reduction of ketopantoate into pantoic acid.</text>
</comment>
<accession>A0ABM6M6A5</accession>
<evidence type="ECO:0000313" key="13">
    <source>
        <dbReference type="EMBL" id="ASR51437.1"/>
    </source>
</evidence>
<evidence type="ECO:0000256" key="9">
    <source>
        <dbReference type="ARBA" id="ARBA00048793"/>
    </source>
</evidence>
<name>A0ABM6M6A5_9SPHN</name>
<dbReference type="InterPro" id="IPR013332">
    <property type="entry name" value="KPR_N"/>
</dbReference>
<dbReference type="InterPro" id="IPR013328">
    <property type="entry name" value="6PGD_dom2"/>
</dbReference>
<dbReference type="EC" id="1.1.1.169" evidence="3 10"/>
<evidence type="ECO:0000313" key="14">
    <source>
        <dbReference type="Proteomes" id="UP000258016"/>
    </source>
</evidence>
<evidence type="ECO:0000256" key="5">
    <source>
        <dbReference type="ARBA" id="ARBA00022655"/>
    </source>
</evidence>
<organism evidence="13 14">
    <name type="scientific">Blastomonas fulva</name>
    <dbReference type="NCBI Taxonomy" id="1550728"/>
    <lineage>
        <taxon>Bacteria</taxon>
        <taxon>Pseudomonadati</taxon>
        <taxon>Pseudomonadota</taxon>
        <taxon>Alphaproteobacteria</taxon>
        <taxon>Sphingomonadales</taxon>
        <taxon>Sphingomonadaceae</taxon>
        <taxon>Blastomonas</taxon>
    </lineage>
</organism>
<dbReference type="Gene3D" id="1.10.1040.10">
    <property type="entry name" value="N-(1-d-carboxylethyl)-l-norvaline Dehydrogenase, domain 2"/>
    <property type="match status" value="1"/>
</dbReference>
<dbReference type="GeneID" id="303485540"/>
<evidence type="ECO:0000256" key="6">
    <source>
        <dbReference type="ARBA" id="ARBA00022857"/>
    </source>
</evidence>
<dbReference type="Gene3D" id="3.40.50.720">
    <property type="entry name" value="NAD(P)-binding Rossmann-like Domain"/>
    <property type="match status" value="1"/>
</dbReference>
<dbReference type="InterPro" id="IPR008927">
    <property type="entry name" value="6-PGluconate_DH-like_C_sf"/>
</dbReference>
<feature type="domain" description="Ketopantoate reductase N-terminal" evidence="11">
    <location>
        <begin position="4"/>
        <end position="151"/>
    </location>
</feature>
<evidence type="ECO:0000256" key="10">
    <source>
        <dbReference type="RuleBase" id="RU362068"/>
    </source>
</evidence>
<evidence type="ECO:0000256" key="7">
    <source>
        <dbReference type="ARBA" id="ARBA00023002"/>
    </source>
</evidence>
<evidence type="ECO:0000256" key="4">
    <source>
        <dbReference type="ARBA" id="ARBA00019465"/>
    </source>
</evidence>
<feature type="domain" description="Ketopantoate reductase C-terminal" evidence="12">
    <location>
        <begin position="180"/>
        <end position="301"/>
    </location>
</feature>
<sequence>MQNIVIVGAGAMGCYLAARLGEAGLSVTLVDIDPVRLELLAREGIKVSDDRGERVVATRARPAQDVAPGVDLVMLFTKGMHSAAAAQSVAHLADGKSFALTLQNGIGNAEILAEVFTPERVLIGVTDIPADLEGPNCVSSHGLGHVRLGSMAARMHPVAEQVAQLLTLSGMNAEADARVEVAIWEKVAFNAALNALATVSGATVGGMDHPAGRRIIAAVVSEVVATAAARGVQIDTTRVWGKIDFALANHRGHKASMLQDMLAGRATEIESINGAVVLAAAQAGIATPVTSTLADIIRLMEAQRLS</sequence>
<dbReference type="Pfam" id="PF08546">
    <property type="entry name" value="ApbA_C"/>
    <property type="match status" value="1"/>
</dbReference>
<dbReference type="InterPro" id="IPR003710">
    <property type="entry name" value="ApbA"/>
</dbReference>
<dbReference type="InterPro" id="IPR013752">
    <property type="entry name" value="KPA_reductase"/>
</dbReference>
<dbReference type="EMBL" id="CP020083">
    <property type="protein sequence ID" value="ASR51437.1"/>
    <property type="molecule type" value="Genomic_DNA"/>
</dbReference>
<dbReference type="PANTHER" id="PTHR43765">
    <property type="entry name" value="2-DEHYDROPANTOATE 2-REDUCTASE-RELATED"/>
    <property type="match status" value="1"/>
</dbReference>
<dbReference type="SUPFAM" id="SSF51735">
    <property type="entry name" value="NAD(P)-binding Rossmann-fold domains"/>
    <property type="match status" value="1"/>
</dbReference>
<evidence type="ECO:0000259" key="11">
    <source>
        <dbReference type="Pfam" id="PF02558"/>
    </source>
</evidence>
<dbReference type="RefSeq" id="WP_117352116.1">
    <property type="nucleotide sequence ID" value="NZ_CP020083.1"/>
</dbReference>
<evidence type="ECO:0000256" key="8">
    <source>
        <dbReference type="ARBA" id="ARBA00032024"/>
    </source>
</evidence>
<dbReference type="NCBIfam" id="TIGR00745">
    <property type="entry name" value="apbA_panE"/>
    <property type="match status" value="1"/>
</dbReference>
<keyword evidence="7 10" id="KW-0560">Oxidoreductase</keyword>
<comment type="pathway">
    <text evidence="1 10">Cofactor biosynthesis; (R)-pantothenate biosynthesis; (R)-pantoate from 3-methyl-2-oxobutanoate: step 2/2.</text>
</comment>
<keyword evidence="5 10" id="KW-0566">Pantothenate biosynthesis</keyword>
<reference evidence="13 14" key="1">
    <citation type="submission" date="2017-03" db="EMBL/GenBank/DDBJ databases">
        <title>Complete genome sequence of Blastomonas fulva degrading microcsystin LR.</title>
        <authorList>
            <person name="Lee H.-g."/>
            <person name="Jin L."/>
            <person name="oh H.-M."/>
        </authorList>
    </citation>
    <scope>NUCLEOTIDE SEQUENCE [LARGE SCALE GENOMIC DNA]</scope>
    <source>
        <strain evidence="13 14">T2</strain>
    </source>
</reference>
<comment type="similarity">
    <text evidence="2 10">Belongs to the ketopantoate reductase family.</text>
</comment>
<evidence type="ECO:0000259" key="12">
    <source>
        <dbReference type="Pfam" id="PF08546"/>
    </source>
</evidence>
<protein>
    <recommendedName>
        <fullName evidence="4 10">2-dehydropantoate 2-reductase</fullName>
        <ecNumber evidence="3 10">1.1.1.169</ecNumber>
    </recommendedName>
    <alternativeName>
        <fullName evidence="8 10">Ketopantoate reductase</fullName>
    </alternativeName>
</protein>
<comment type="catalytic activity">
    <reaction evidence="9 10">
        <text>(R)-pantoate + NADP(+) = 2-dehydropantoate + NADPH + H(+)</text>
        <dbReference type="Rhea" id="RHEA:16233"/>
        <dbReference type="ChEBI" id="CHEBI:11561"/>
        <dbReference type="ChEBI" id="CHEBI:15378"/>
        <dbReference type="ChEBI" id="CHEBI:15980"/>
        <dbReference type="ChEBI" id="CHEBI:57783"/>
        <dbReference type="ChEBI" id="CHEBI:58349"/>
        <dbReference type="EC" id="1.1.1.169"/>
    </reaction>
</comment>
<evidence type="ECO:0000256" key="2">
    <source>
        <dbReference type="ARBA" id="ARBA00007870"/>
    </source>
</evidence>
<dbReference type="SUPFAM" id="SSF48179">
    <property type="entry name" value="6-phosphogluconate dehydrogenase C-terminal domain-like"/>
    <property type="match status" value="1"/>
</dbReference>